<evidence type="ECO:0000256" key="3">
    <source>
        <dbReference type="ARBA" id="ARBA00022558"/>
    </source>
</evidence>
<feature type="domain" description="Pili assembly chaperone N-terminal" evidence="10">
    <location>
        <begin position="26"/>
        <end position="150"/>
    </location>
</feature>
<dbReference type="STRING" id="745277.Rahaq2_0706"/>
<dbReference type="Pfam" id="PF02753">
    <property type="entry name" value="PapD_C"/>
    <property type="match status" value="1"/>
</dbReference>
<keyword evidence="13" id="KW-1185">Reference proteome</keyword>
<comment type="subcellular location">
    <subcellularLocation>
        <location evidence="1 8">Periplasm</location>
    </subcellularLocation>
</comment>
<evidence type="ECO:0000256" key="8">
    <source>
        <dbReference type="RuleBase" id="RU003918"/>
    </source>
</evidence>
<evidence type="ECO:0000313" key="12">
    <source>
        <dbReference type="EMBL" id="AEX50632.1"/>
    </source>
</evidence>
<dbReference type="GO" id="GO:0071555">
    <property type="term" value="P:cell wall organization"/>
    <property type="evidence" value="ECO:0007669"/>
    <property type="project" value="InterPro"/>
</dbReference>
<accession>H2IVA3</accession>
<evidence type="ECO:0000259" key="11">
    <source>
        <dbReference type="Pfam" id="PF02753"/>
    </source>
</evidence>
<protein>
    <submittedName>
        <fullName evidence="12">P pilus assembly protein, chaperone PapD</fullName>
    </submittedName>
</protein>
<evidence type="ECO:0000259" key="10">
    <source>
        <dbReference type="Pfam" id="PF00345"/>
    </source>
</evidence>
<dbReference type="InterPro" id="IPR016148">
    <property type="entry name" value="Pili_assmbl_chaperone_C"/>
</dbReference>
<keyword evidence="7" id="KW-0393">Immunoglobulin domain</keyword>
<dbReference type="eggNOG" id="COG3121">
    <property type="taxonomic scope" value="Bacteria"/>
</dbReference>
<dbReference type="PATRIC" id="fig|745277.3.peg.675"/>
<dbReference type="EMBL" id="CP003244">
    <property type="protein sequence ID" value="AEX50632.1"/>
    <property type="molecule type" value="Genomic_DNA"/>
</dbReference>
<dbReference type="RefSeq" id="WP_015695910.1">
    <property type="nucleotide sequence ID" value="NC_016818.1"/>
</dbReference>
<dbReference type="InterPro" id="IPR008962">
    <property type="entry name" value="PapD-like_sf"/>
</dbReference>
<dbReference type="PANTHER" id="PTHR30251:SF2">
    <property type="entry name" value="FIMBRIAL CHAPERONE YADV-RELATED"/>
    <property type="match status" value="1"/>
</dbReference>
<evidence type="ECO:0000256" key="5">
    <source>
        <dbReference type="ARBA" id="ARBA00022764"/>
    </source>
</evidence>
<dbReference type="InterPro" id="IPR013783">
    <property type="entry name" value="Ig-like_fold"/>
</dbReference>
<dbReference type="SUPFAM" id="SSF49584">
    <property type="entry name" value="Periplasmic chaperone C-domain"/>
    <property type="match status" value="1"/>
</dbReference>
<dbReference type="PRINTS" id="PR00969">
    <property type="entry name" value="CHAPERONPILI"/>
</dbReference>
<gene>
    <name evidence="12" type="ordered locus">Rahaq2_0706</name>
</gene>
<dbReference type="InterPro" id="IPR001829">
    <property type="entry name" value="Pili_assmbl_chaperone_bac"/>
</dbReference>
<reference evidence="13" key="2">
    <citation type="submission" date="2012-01" db="EMBL/GenBank/DDBJ databases">
        <title>Complete sequence of chromosome of Rahnella aquatilis CIP 78.65.</title>
        <authorList>
            <person name="Lucas S."/>
            <person name="Han J."/>
            <person name="Lapidus A."/>
            <person name="Cheng J.-F."/>
            <person name="Goodwin L."/>
            <person name="Pitluck S."/>
            <person name="Peters L."/>
            <person name="Ovchinnikova G."/>
            <person name="Held B."/>
            <person name="Detter J.C."/>
            <person name="Han C."/>
            <person name="Tapia R."/>
            <person name="Land M."/>
            <person name="Hauser L."/>
            <person name="Kyrpides N."/>
            <person name="Ivanova N."/>
            <person name="Pagani I."/>
            <person name="Sobecky P."/>
            <person name="Martinez R."/>
            <person name="Woyke T."/>
        </authorList>
    </citation>
    <scope>NUCLEOTIDE SEQUENCE [LARGE SCALE GENOMIC DNA]</scope>
    <source>
        <strain evidence="13">ATCC 33071 / DSM 4594 / JCM 1683 / NBRC 105701 / NCIMB 13365 / CIP 78.65</strain>
    </source>
</reference>
<keyword evidence="4 9" id="KW-0732">Signal</keyword>
<dbReference type="OrthoDB" id="9131059at2"/>
<dbReference type="Gene3D" id="2.60.40.10">
    <property type="entry name" value="Immunoglobulins"/>
    <property type="match status" value="2"/>
</dbReference>
<feature type="signal peptide" evidence="9">
    <location>
        <begin position="1"/>
        <end position="24"/>
    </location>
</feature>
<dbReference type="InterPro" id="IPR050643">
    <property type="entry name" value="Periplasmic_pilus_chap"/>
</dbReference>
<dbReference type="AlphaFoldDB" id="H2IVA3"/>
<dbReference type="GO" id="GO:0030288">
    <property type="term" value="C:outer membrane-bounded periplasmic space"/>
    <property type="evidence" value="ECO:0007669"/>
    <property type="project" value="InterPro"/>
</dbReference>
<dbReference type="Proteomes" id="UP000009010">
    <property type="component" value="Chromosome"/>
</dbReference>
<dbReference type="FunFam" id="2.60.40.10:FF:000458">
    <property type="entry name" value="Molecular chaperone FimC"/>
    <property type="match status" value="1"/>
</dbReference>
<evidence type="ECO:0000313" key="13">
    <source>
        <dbReference type="Proteomes" id="UP000009010"/>
    </source>
</evidence>
<name>H2IVA3_RAHAC</name>
<keyword evidence="6 8" id="KW-0143">Chaperone</keyword>
<dbReference type="InterPro" id="IPR016147">
    <property type="entry name" value="Pili_assmbl_chaperone_N"/>
</dbReference>
<dbReference type="Pfam" id="PF00345">
    <property type="entry name" value="PapD_N"/>
    <property type="match status" value="1"/>
</dbReference>
<evidence type="ECO:0000256" key="6">
    <source>
        <dbReference type="ARBA" id="ARBA00023186"/>
    </source>
</evidence>
<keyword evidence="3" id="KW-1029">Fimbrium biogenesis</keyword>
<dbReference type="SUPFAM" id="SSF49354">
    <property type="entry name" value="PapD-like"/>
    <property type="match status" value="1"/>
</dbReference>
<dbReference type="PANTHER" id="PTHR30251">
    <property type="entry name" value="PILUS ASSEMBLY CHAPERONE"/>
    <property type="match status" value="1"/>
</dbReference>
<keyword evidence="5" id="KW-0574">Periplasm</keyword>
<evidence type="ECO:0000256" key="4">
    <source>
        <dbReference type="ARBA" id="ARBA00022729"/>
    </source>
</evidence>
<comment type="similarity">
    <text evidence="2 8">Belongs to the periplasmic pilus chaperone family.</text>
</comment>
<dbReference type="NCBIfam" id="NF007398">
    <property type="entry name" value="PRK09926.1"/>
    <property type="match status" value="1"/>
</dbReference>
<dbReference type="InterPro" id="IPR018046">
    <property type="entry name" value="Pili_assmbl_chaperone_CS"/>
</dbReference>
<dbReference type="HOGENOM" id="CLU_070768_0_2_6"/>
<evidence type="ECO:0000256" key="2">
    <source>
        <dbReference type="ARBA" id="ARBA00007399"/>
    </source>
</evidence>
<dbReference type="KEGG" id="raq:Rahaq2_0706"/>
<dbReference type="InterPro" id="IPR036316">
    <property type="entry name" value="Pili_assmbl_chap_C_dom_sf"/>
</dbReference>
<feature type="domain" description="Pili assembly chaperone C-terminal" evidence="11">
    <location>
        <begin position="174"/>
        <end position="234"/>
    </location>
</feature>
<organism evidence="12 13">
    <name type="scientific">Rahnella aquatilis (strain ATCC 33071 / DSM 4594 / JCM 1683 / NBRC 105701 / NCIMB 13365 / CIP 78.65)</name>
    <dbReference type="NCBI Taxonomy" id="745277"/>
    <lineage>
        <taxon>Bacteria</taxon>
        <taxon>Pseudomonadati</taxon>
        <taxon>Pseudomonadota</taxon>
        <taxon>Gammaproteobacteria</taxon>
        <taxon>Enterobacterales</taxon>
        <taxon>Yersiniaceae</taxon>
        <taxon>Rahnella</taxon>
    </lineage>
</organism>
<feature type="chain" id="PRO_5003562806" evidence="9">
    <location>
        <begin position="25"/>
        <end position="242"/>
    </location>
</feature>
<evidence type="ECO:0000256" key="9">
    <source>
        <dbReference type="SAM" id="SignalP"/>
    </source>
</evidence>
<sequence length="242" mass="26573">MKQNLIKCTLAVLLAAGFCQSANADLVLSGTRVIFPAEKKDVTVQLTNKGTHPLLAQSWIDAGDPSARPESVDVPFYLTPPVSRIDPEKGQTLRIVYNQPKLPKDRESVFWLNVLEIPAKAKKGESSEVDNTLQLAFRTRVKIFYRPTGLKSQPNLAAKDVIWSKVGTNKIKANNPTPYYISYSAVNLSSGAKKVELGDAMLAPFSTTELQSKQNINENSWAINYAFINDYGGSENGNAALK</sequence>
<evidence type="ECO:0000256" key="7">
    <source>
        <dbReference type="ARBA" id="ARBA00023319"/>
    </source>
</evidence>
<dbReference type="PROSITE" id="PS00635">
    <property type="entry name" value="PILI_CHAPERONE"/>
    <property type="match status" value="1"/>
</dbReference>
<proteinExistence type="inferred from homology"/>
<reference evidence="12 13" key="1">
    <citation type="journal article" date="2012" name="J. Bacteriol.">
        <title>Complete Genome Sequence of Rahnella aquatilis CIP 78.65.</title>
        <authorList>
            <person name="Martinez R.J."/>
            <person name="Bruce D."/>
            <person name="Detter C."/>
            <person name="Goodwin L.A."/>
            <person name="Han J."/>
            <person name="Han C.S."/>
            <person name="Held B."/>
            <person name="Land M.L."/>
            <person name="Mikhailova N."/>
            <person name="Nolan M."/>
            <person name="Pennacchio L."/>
            <person name="Pitluck S."/>
            <person name="Tapia R."/>
            <person name="Woyke T."/>
            <person name="Sobecky P.A."/>
        </authorList>
    </citation>
    <scope>NUCLEOTIDE SEQUENCE [LARGE SCALE GENOMIC DNA]</scope>
    <source>
        <strain evidence="13">ATCC 33071 / DSM 4594 / JCM 1683 / NBRC 105701 / NCIMB 13365 / CIP 78.65</strain>
    </source>
</reference>
<evidence type="ECO:0000256" key="1">
    <source>
        <dbReference type="ARBA" id="ARBA00004418"/>
    </source>
</evidence>